<dbReference type="InterPro" id="IPR000522">
    <property type="entry name" value="ABC_transptr_permease_BtuC"/>
</dbReference>
<feature type="transmembrane region" description="Helical" evidence="8">
    <location>
        <begin position="245"/>
        <end position="267"/>
    </location>
</feature>
<feature type="transmembrane region" description="Helical" evidence="8">
    <location>
        <begin position="126"/>
        <end position="147"/>
    </location>
</feature>
<evidence type="ECO:0000256" key="3">
    <source>
        <dbReference type="ARBA" id="ARBA00022448"/>
    </source>
</evidence>
<dbReference type="PANTHER" id="PTHR30472:SF41">
    <property type="entry name" value="TRANSPORT SYSTEM PERMEASE PROTEIN"/>
    <property type="match status" value="1"/>
</dbReference>
<dbReference type="RefSeq" id="WP_044352630.1">
    <property type="nucleotide sequence ID" value="NZ_AZAC01000078.1"/>
</dbReference>
<dbReference type="OrthoDB" id="9782305at2"/>
<evidence type="ECO:0000256" key="1">
    <source>
        <dbReference type="ARBA" id="ARBA00004651"/>
    </source>
</evidence>
<accession>A0A0D2JMY7</accession>
<keyword evidence="10" id="KW-1185">Reference proteome</keyword>
<evidence type="ECO:0000256" key="2">
    <source>
        <dbReference type="ARBA" id="ARBA00007935"/>
    </source>
</evidence>
<feature type="transmembrane region" description="Helical" evidence="8">
    <location>
        <begin position="154"/>
        <end position="177"/>
    </location>
</feature>
<protein>
    <submittedName>
        <fullName evidence="9">Iron ABC transporter permease</fullName>
    </submittedName>
</protein>
<feature type="transmembrane region" description="Helical" evidence="8">
    <location>
        <begin position="314"/>
        <end position="335"/>
    </location>
</feature>
<reference evidence="9 10" key="1">
    <citation type="submission" date="2013-11" db="EMBL/GenBank/DDBJ databases">
        <title>Metagenomic analysis of a methanogenic consortium involved in long chain n-alkane degradation.</title>
        <authorList>
            <person name="Davidova I.A."/>
            <person name="Callaghan A.V."/>
            <person name="Wawrik B."/>
            <person name="Pruitt S."/>
            <person name="Marks C."/>
            <person name="Duncan K.E."/>
            <person name="Suflita J.M."/>
        </authorList>
    </citation>
    <scope>NUCLEOTIDE SEQUENCE [LARGE SCALE GENOMIC DNA]</scope>
    <source>
        <strain evidence="9 10">SPR</strain>
    </source>
</reference>
<feature type="transmembrane region" description="Helical" evidence="8">
    <location>
        <begin position="287"/>
        <end position="307"/>
    </location>
</feature>
<keyword evidence="5 8" id="KW-0812">Transmembrane</keyword>
<dbReference type="GO" id="GO:0022857">
    <property type="term" value="F:transmembrane transporter activity"/>
    <property type="evidence" value="ECO:0007669"/>
    <property type="project" value="InterPro"/>
</dbReference>
<keyword evidence="3" id="KW-0813">Transport</keyword>
<keyword evidence="4" id="KW-1003">Cell membrane</keyword>
<evidence type="ECO:0000256" key="6">
    <source>
        <dbReference type="ARBA" id="ARBA00022989"/>
    </source>
</evidence>
<dbReference type="InParanoid" id="A0A0D2JMY7"/>
<dbReference type="GO" id="GO:0033214">
    <property type="term" value="P:siderophore-iron import into cell"/>
    <property type="evidence" value="ECO:0007669"/>
    <property type="project" value="TreeGrafter"/>
</dbReference>
<comment type="caution">
    <text evidence="9">The sequence shown here is derived from an EMBL/GenBank/DDBJ whole genome shotgun (WGS) entry which is preliminary data.</text>
</comment>
<evidence type="ECO:0000256" key="8">
    <source>
        <dbReference type="SAM" id="Phobius"/>
    </source>
</evidence>
<dbReference type="PATRIC" id="fig|1429043.3.peg.5662"/>
<proteinExistence type="inferred from homology"/>
<feature type="transmembrane region" description="Helical" evidence="8">
    <location>
        <begin position="197"/>
        <end position="219"/>
    </location>
</feature>
<comment type="similarity">
    <text evidence="2">Belongs to the binding-protein-dependent transport system permease family. FecCD subfamily.</text>
</comment>
<keyword evidence="7 8" id="KW-0472">Membrane</keyword>
<evidence type="ECO:0000313" key="9">
    <source>
        <dbReference type="EMBL" id="KIX10855.1"/>
    </source>
</evidence>
<keyword evidence="6 8" id="KW-1133">Transmembrane helix</keyword>
<name>A0A0D2JMY7_9BACT</name>
<dbReference type="CDD" id="cd06550">
    <property type="entry name" value="TM_ABC_iron-siderophores_like"/>
    <property type="match status" value="1"/>
</dbReference>
<evidence type="ECO:0000256" key="7">
    <source>
        <dbReference type="ARBA" id="ARBA00023136"/>
    </source>
</evidence>
<organism evidence="9 10">
    <name type="scientific">Dethiosulfatarculus sandiegensis</name>
    <dbReference type="NCBI Taxonomy" id="1429043"/>
    <lineage>
        <taxon>Bacteria</taxon>
        <taxon>Pseudomonadati</taxon>
        <taxon>Thermodesulfobacteriota</taxon>
        <taxon>Desulfarculia</taxon>
        <taxon>Desulfarculales</taxon>
        <taxon>Desulfarculaceae</taxon>
        <taxon>Dethiosulfatarculus</taxon>
    </lineage>
</organism>
<dbReference type="PANTHER" id="PTHR30472">
    <property type="entry name" value="FERRIC ENTEROBACTIN TRANSPORT SYSTEM PERMEASE PROTEIN"/>
    <property type="match status" value="1"/>
</dbReference>
<dbReference type="Proteomes" id="UP000032233">
    <property type="component" value="Unassembled WGS sequence"/>
</dbReference>
<dbReference type="STRING" id="1429043.X474_26730"/>
<dbReference type="AlphaFoldDB" id="A0A0D2JMY7"/>
<gene>
    <name evidence="9" type="ORF">X474_26730</name>
</gene>
<dbReference type="Pfam" id="PF01032">
    <property type="entry name" value="FecCD"/>
    <property type="match status" value="1"/>
</dbReference>
<dbReference type="FunCoup" id="A0A0D2JMY7">
    <property type="interactions" value="214"/>
</dbReference>
<evidence type="ECO:0000256" key="5">
    <source>
        <dbReference type="ARBA" id="ARBA00022692"/>
    </source>
</evidence>
<comment type="subcellular location">
    <subcellularLocation>
        <location evidence="1">Cell membrane</location>
        <topology evidence="1">Multi-pass membrane protein</topology>
    </subcellularLocation>
</comment>
<sequence length="341" mass="36086">MNPKMPAEKRALYVLPLLALFCVLIFWLSLNMGTVTSRAAVVWKVLWGVESGGSLDFIIKNIRLPRALASLSGGAMLAVSGLLLQVYFRNPIVGPFVLGISSGATLMVSLVMLTTVAVGMVGVVPFLTPVAAFAGALGAMSLVMMVAAKVRQGVTLLIAGIMIGYLTGAVTSLLITFAEAERIKNFNLWQLGSFSGYTWTELAVMLSLGFVLLIIVYGLSKQLNAFLLGEDYAATMGVNIRRFRLLLVLVSCGLSSVVTATAGPVAFVGLAVPHMARLALSTSDNRLLIPATALIGALVCGFCDIIARTIFAPVEAPLSAITSFFGAPVVIFLLLKNKARQ</sequence>
<dbReference type="InterPro" id="IPR037294">
    <property type="entry name" value="ABC_BtuC-like"/>
</dbReference>
<dbReference type="Gene3D" id="1.10.3470.10">
    <property type="entry name" value="ABC transporter involved in vitamin B12 uptake, BtuC"/>
    <property type="match status" value="1"/>
</dbReference>
<evidence type="ECO:0000313" key="10">
    <source>
        <dbReference type="Proteomes" id="UP000032233"/>
    </source>
</evidence>
<feature type="transmembrane region" description="Helical" evidence="8">
    <location>
        <begin position="63"/>
        <end position="84"/>
    </location>
</feature>
<dbReference type="GO" id="GO:0005886">
    <property type="term" value="C:plasma membrane"/>
    <property type="evidence" value="ECO:0007669"/>
    <property type="project" value="UniProtKB-SubCell"/>
</dbReference>
<evidence type="ECO:0000256" key="4">
    <source>
        <dbReference type="ARBA" id="ARBA00022475"/>
    </source>
</evidence>
<dbReference type="EMBL" id="AZAC01000078">
    <property type="protein sequence ID" value="KIX10855.1"/>
    <property type="molecule type" value="Genomic_DNA"/>
</dbReference>
<feature type="transmembrane region" description="Helical" evidence="8">
    <location>
        <begin position="96"/>
        <end position="120"/>
    </location>
</feature>
<dbReference type="SUPFAM" id="SSF81345">
    <property type="entry name" value="ABC transporter involved in vitamin B12 uptake, BtuC"/>
    <property type="match status" value="1"/>
</dbReference>